<protein>
    <submittedName>
        <fullName evidence="2">Uncharacterized protein</fullName>
    </submittedName>
</protein>
<dbReference type="EMBL" id="DSVQ01000012">
    <property type="protein sequence ID" value="HGT39079.1"/>
    <property type="molecule type" value="Genomic_DNA"/>
</dbReference>
<dbReference type="AlphaFoldDB" id="A0A7C4LM75"/>
<evidence type="ECO:0000313" key="2">
    <source>
        <dbReference type="EMBL" id="HGT39079.1"/>
    </source>
</evidence>
<feature type="compositionally biased region" description="Low complexity" evidence="1">
    <location>
        <begin position="55"/>
        <end position="78"/>
    </location>
</feature>
<reference evidence="2" key="1">
    <citation type="journal article" date="2020" name="mSystems">
        <title>Genome- and Community-Level Interaction Insights into Carbon Utilization and Element Cycling Functions of Hydrothermarchaeota in Hydrothermal Sediment.</title>
        <authorList>
            <person name="Zhou Z."/>
            <person name="Liu Y."/>
            <person name="Xu W."/>
            <person name="Pan J."/>
            <person name="Luo Z.H."/>
            <person name="Li M."/>
        </authorList>
    </citation>
    <scope>NUCLEOTIDE SEQUENCE [LARGE SCALE GENOMIC DNA]</scope>
    <source>
        <strain evidence="2">SpSt-508</strain>
    </source>
</reference>
<feature type="region of interest" description="Disordered" evidence="1">
    <location>
        <begin position="49"/>
        <end position="122"/>
    </location>
</feature>
<sequence length="148" mass="15207">MSRHPRLVLGGLLLIIAGGMWLRSQRSTVEETGEPDAVFTEWDGSAAAVPELGRASSTPASTAIPLAPLPTPSLTAATQPEVRRVAGGETTSFPDPIEPGSLPWAVSTAAATSRESTSTPPVWLEGTIEVDALPAPNSSPWGTAATAP</sequence>
<gene>
    <name evidence="2" type="ORF">ENS64_07420</name>
</gene>
<evidence type="ECO:0000256" key="1">
    <source>
        <dbReference type="SAM" id="MobiDB-lite"/>
    </source>
</evidence>
<comment type="caution">
    <text evidence="2">The sequence shown here is derived from an EMBL/GenBank/DDBJ whole genome shotgun (WGS) entry which is preliminary data.</text>
</comment>
<organism evidence="2">
    <name type="scientific">Schlesneria paludicola</name>
    <dbReference type="NCBI Taxonomy" id="360056"/>
    <lineage>
        <taxon>Bacteria</taxon>
        <taxon>Pseudomonadati</taxon>
        <taxon>Planctomycetota</taxon>
        <taxon>Planctomycetia</taxon>
        <taxon>Planctomycetales</taxon>
        <taxon>Planctomycetaceae</taxon>
        <taxon>Schlesneria</taxon>
    </lineage>
</organism>
<accession>A0A7C4LM75</accession>
<feature type="compositionally biased region" description="Low complexity" evidence="1">
    <location>
        <begin position="105"/>
        <end position="119"/>
    </location>
</feature>
<proteinExistence type="predicted"/>
<name>A0A7C4LM75_9PLAN</name>